<dbReference type="CDD" id="cd02440">
    <property type="entry name" value="AdoMet_MTases"/>
    <property type="match status" value="1"/>
</dbReference>
<dbReference type="Gene3D" id="3.40.50.150">
    <property type="entry name" value="Vaccinia Virus protein VP39"/>
    <property type="match status" value="1"/>
</dbReference>
<keyword evidence="2" id="KW-0489">Methyltransferase</keyword>
<dbReference type="SUPFAM" id="SSF53335">
    <property type="entry name" value="S-adenosyl-L-methionine-dependent methyltransferases"/>
    <property type="match status" value="1"/>
</dbReference>
<dbReference type="RefSeq" id="WP_160803074.1">
    <property type="nucleotide sequence ID" value="NZ_WUUL01000018.1"/>
</dbReference>
<sequence length="198" mass="24025">MNLNKEISPSLYQWMVRPNWITKKYIHDRLRMRFRFDHHTVLDFGSGTGANCTLFPPERYKGIDPDEKRVSYSRKRYKNHRFYNLHNHTLPFQDDSMDYILIIAVLHHIPSHDIVEYIQEFKRILKPNGSIIVMEPCFHAKNPLSNFFMNQFDKGKYIREEESYLQFFHDQGLECQVIERFRKCFLYNELFFCANFIP</sequence>
<name>A0A6I4VYA0_9BACL</name>
<reference evidence="2 3" key="1">
    <citation type="submission" date="2019-12" db="EMBL/GenBank/DDBJ databases">
        <title>Whole-genome analyses of novel actinobacteria.</title>
        <authorList>
            <person name="Sahin N."/>
            <person name="Saygin H."/>
        </authorList>
    </citation>
    <scope>NUCLEOTIDE SEQUENCE [LARGE SCALE GENOMIC DNA]</scope>
    <source>
        <strain evidence="2 3">KC615</strain>
    </source>
</reference>
<keyword evidence="3" id="KW-1185">Reference proteome</keyword>
<evidence type="ECO:0000313" key="3">
    <source>
        <dbReference type="Proteomes" id="UP000430692"/>
    </source>
</evidence>
<accession>A0A6I4VYA0</accession>
<proteinExistence type="predicted"/>
<gene>
    <name evidence="2" type="ORF">GSM42_18735</name>
</gene>
<dbReference type="PANTHER" id="PTHR42912">
    <property type="entry name" value="METHYLTRANSFERASE"/>
    <property type="match status" value="1"/>
</dbReference>
<evidence type="ECO:0000259" key="1">
    <source>
        <dbReference type="Pfam" id="PF08241"/>
    </source>
</evidence>
<dbReference type="PANTHER" id="PTHR42912:SF93">
    <property type="entry name" value="N6-ADENOSINE-METHYLTRANSFERASE TMT1A"/>
    <property type="match status" value="1"/>
</dbReference>
<feature type="domain" description="Methyltransferase type 11" evidence="1">
    <location>
        <begin position="42"/>
        <end position="133"/>
    </location>
</feature>
<dbReference type="GO" id="GO:0008757">
    <property type="term" value="F:S-adenosylmethionine-dependent methyltransferase activity"/>
    <property type="evidence" value="ECO:0007669"/>
    <property type="project" value="InterPro"/>
</dbReference>
<organism evidence="2 3">
    <name type="scientific">Shimazuella alba</name>
    <dbReference type="NCBI Taxonomy" id="2690964"/>
    <lineage>
        <taxon>Bacteria</taxon>
        <taxon>Bacillati</taxon>
        <taxon>Bacillota</taxon>
        <taxon>Bacilli</taxon>
        <taxon>Bacillales</taxon>
        <taxon>Thermoactinomycetaceae</taxon>
        <taxon>Shimazuella</taxon>
    </lineage>
</organism>
<keyword evidence="2" id="KW-0808">Transferase</keyword>
<dbReference type="InterPro" id="IPR013216">
    <property type="entry name" value="Methyltransf_11"/>
</dbReference>
<dbReference type="Pfam" id="PF08241">
    <property type="entry name" value="Methyltransf_11"/>
    <property type="match status" value="1"/>
</dbReference>
<dbReference type="AlphaFoldDB" id="A0A6I4VYA0"/>
<comment type="caution">
    <text evidence="2">The sequence shown here is derived from an EMBL/GenBank/DDBJ whole genome shotgun (WGS) entry which is preliminary data.</text>
</comment>
<dbReference type="InterPro" id="IPR029063">
    <property type="entry name" value="SAM-dependent_MTases_sf"/>
</dbReference>
<dbReference type="InterPro" id="IPR050508">
    <property type="entry name" value="Methyltransf_Superfamily"/>
</dbReference>
<dbReference type="Proteomes" id="UP000430692">
    <property type="component" value="Unassembled WGS sequence"/>
</dbReference>
<protein>
    <submittedName>
        <fullName evidence="2">Methyltransferase domain-containing protein</fullName>
    </submittedName>
</protein>
<evidence type="ECO:0000313" key="2">
    <source>
        <dbReference type="EMBL" id="MXQ55721.1"/>
    </source>
</evidence>
<dbReference type="GO" id="GO:0032259">
    <property type="term" value="P:methylation"/>
    <property type="evidence" value="ECO:0007669"/>
    <property type="project" value="UniProtKB-KW"/>
</dbReference>
<dbReference type="EMBL" id="WUUL01000018">
    <property type="protein sequence ID" value="MXQ55721.1"/>
    <property type="molecule type" value="Genomic_DNA"/>
</dbReference>